<evidence type="ECO:0000256" key="2">
    <source>
        <dbReference type="ARBA" id="ARBA00009863"/>
    </source>
</evidence>
<evidence type="ECO:0000256" key="5">
    <source>
        <dbReference type="ARBA" id="ARBA00023128"/>
    </source>
</evidence>
<dbReference type="GO" id="GO:0005763">
    <property type="term" value="C:mitochondrial small ribosomal subunit"/>
    <property type="evidence" value="ECO:0007669"/>
    <property type="project" value="TreeGrafter"/>
</dbReference>
<feature type="region of interest" description="Disordered" evidence="8">
    <location>
        <begin position="75"/>
        <end position="102"/>
    </location>
</feature>
<protein>
    <recommendedName>
        <fullName evidence="7">Small ribosomal subunit protein mS29</fullName>
    </recommendedName>
</protein>
<evidence type="ECO:0000256" key="3">
    <source>
        <dbReference type="ARBA" id="ARBA00022946"/>
    </source>
</evidence>
<evidence type="ECO:0000256" key="4">
    <source>
        <dbReference type="ARBA" id="ARBA00022980"/>
    </source>
</evidence>
<dbReference type="EMBL" id="MU004486">
    <property type="protein sequence ID" value="KAF2649591.1"/>
    <property type="molecule type" value="Genomic_DNA"/>
</dbReference>
<dbReference type="OrthoDB" id="274828at2759"/>
<dbReference type="AlphaFoldDB" id="A0A6A6SRI9"/>
<organism evidence="9 10">
    <name type="scientific">Lophiostoma macrostomum CBS 122681</name>
    <dbReference type="NCBI Taxonomy" id="1314788"/>
    <lineage>
        <taxon>Eukaryota</taxon>
        <taxon>Fungi</taxon>
        <taxon>Dikarya</taxon>
        <taxon>Ascomycota</taxon>
        <taxon>Pezizomycotina</taxon>
        <taxon>Dothideomycetes</taxon>
        <taxon>Pleosporomycetidae</taxon>
        <taxon>Pleosporales</taxon>
        <taxon>Lophiostomataceae</taxon>
        <taxon>Lophiostoma</taxon>
    </lineage>
</organism>
<evidence type="ECO:0000256" key="6">
    <source>
        <dbReference type="ARBA" id="ARBA00023274"/>
    </source>
</evidence>
<dbReference type="PANTHER" id="PTHR12810:SF0">
    <property type="entry name" value="SMALL RIBOSOMAL SUBUNIT PROTEIN MS29"/>
    <property type="match status" value="1"/>
</dbReference>
<evidence type="ECO:0000256" key="7">
    <source>
        <dbReference type="ARBA" id="ARBA00035140"/>
    </source>
</evidence>
<sequence length="489" mass="52870">MPPPPASPWPLLQLRRVCRLSLDRPASLPVDTRACLFARPQTAKTACFSTSPARWANPSPKKKGLVAAPKRGTRTLNVKRGKRASGQSTARPPAVGERKAQRKRVVLSNNNALPVPGLVDLDKSNALSDDIRGHVMGIPDLAVDALRAVDAFKPTQGWRLFRRPATLIRTETARLAGLVRDVQAPAEGQARATVRRILTGDRLSGKSTLLLQGLAVAWLQGWVVVNLPEAKDLVNGHTDYAPLPGSRPAQYTQDTYTASLLSQMVAANSALFAATRVVTKPTLPVPLPATATLKQLAELGIASPEASWPVFVALWAELTHPGRPPVMLTLDGLSHIMRESDYLSADVKPIHSHDLTLVRHFVDHLSGKVPLPNGGIVLAATSTSNAPSSPALDFSVLLAKARARNAHPSHTPTWNPYRVVDQRAMECLANVDTLNVSGLSKEEARTIMEYYAQSGLLRAKVDEKLVAEKWSLAGMGNVGELERTSIRLV</sequence>
<keyword evidence="5" id="KW-0496">Mitochondrion</keyword>
<keyword evidence="3" id="KW-0809">Transit peptide</keyword>
<name>A0A6A6SRI9_9PLEO</name>
<comment type="subcellular location">
    <subcellularLocation>
        <location evidence="1">Mitochondrion</location>
    </subcellularLocation>
</comment>
<comment type="similarity">
    <text evidence="2">Belongs to the mitochondrion-specific ribosomal protein mS29 family.</text>
</comment>
<dbReference type="InterPro" id="IPR019368">
    <property type="entry name" value="Ribosomal_mS29"/>
</dbReference>
<keyword evidence="4" id="KW-0689">Ribosomal protein</keyword>
<dbReference type="PANTHER" id="PTHR12810">
    <property type="entry name" value="MITOCHONDRIAL 28S RIBOSOMAL PROTEIN S29"/>
    <property type="match status" value="1"/>
</dbReference>
<dbReference type="GO" id="GO:0003735">
    <property type="term" value="F:structural constituent of ribosome"/>
    <property type="evidence" value="ECO:0007669"/>
    <property type="project" value="TreeGrafter"/>
</dbReference>
<accession>A0A6A6SRI9</accession>
<evidence type="ECO:0000256" key="8">
    <source>
        <dbReference type="SAM" id="MobiDB-lite"/>
    </source>
</evidence>
<proteinExistence type="inferred from homology"/>
<keyword evidence="10" id="KW-1185">Reference proteome</keyword>
<keyword evidence="6" id="KW-0687">Ribonucleoprotein</keyword>
<evidence type="ECO:0000256" key="1">
    <source>
        <dbReference type="ARBA" id="ARBA00004173"/>
    </source>
</evidence>
<evidence type="ECO:0000313" key="9">
    <source>
        <dbReference type="EMBL" id="KAF2649591.1"/>
    </source>
</evidence>
<evidence type="ECO:0000313" key="10">
    <source>
        <dbReference type="Proteomes" id="UP000799324"/>
    </source>
</evidence>
<dbReference type="Proteomes" id="UP000799324">
    <property type="component" value="Unassembled WGS sequence"/>
</dbReference>
<dbReference type="Pfam" id="PF10236">
    <property type="entry name" value="DAP3"/>
    <property type="match status" value="1"/>
</dbReference>
<gene>
    <name evidence="9" type="ORF">K491DRAFT_697972</name>
</gene>
<reference evidence="9" key="1">
    <citation type="journal article" date="2020" name="Stud. Mycol.">
        <title>101 Dothideomycetes genomes: a test case for predicting lifestyles and emergence of pathogens.</title>
        <authorList>
            <person name="Haridas S."/>
            <person name="Albert R."/>
            <person name="Binder M."/>
            <person name="Bloem J."/>
            <person name="Labutti K."/>
            <person name="Salamov A."/>
            <person name="Andreopoulos B."/>
            <person name="Baker S."/>
            <person name="Barry K."/>
            <person name="Bills G."/>
            <person name="Bluhm B."/>
            <person name="Cannon C."/>
            <person name="Castanera R."/>
            <person name="Culley D."/>
            <person name="Daum C."/>
            <person name="Ezra D."/>
            <person name="Gonzalez J."/>
            <person name="Henrissat B."/>
            <person name="Kuo A."/>
            <person name="Liang C."/>
            <person name="Lipzen A."/>
            <person name="Lutzoni F."/>
            <person name="Magnuson J."/>
            <person name="Mondo S."/>
            <person name="Nolan M."/>
            <person name="Ohm R."/>
            <person name="Pangilinan J."/>
            <person name="Park H.-J."/>
            <person name="Ramirez L."/>
            <person name="Alfaro M."/>
            <person name="Sun H."/>
            <person name="Tritt A."/>
            <person name="Yoshinaga Y."/>
            <person name="Zwiers L.-H."/>
            <person name="Turgeon B."/>
            <person name="Goodwin S."/>
            <person name="Spatafora J."/>
            <person name="Crous P."/>
            <person name="Grigoriev I."/>
        </authorList>
    </citation>
    <scope>NUCLEOTIDE SEQUENCE</scope>
    <source>
        <strain evidence="9">CBS 122681</strain>
    </source>
</reference>